<dbReference type="Proteomes" id="UP001461163">
    <property type="component" value="Unassembled WGS sequence"/>
</dbReference>
<dbReference type="EMBL" id="JBBMQS010000005">
    <property type="protein sequence ID" value="MEM5497663.1"/>
    <property type="molecule type" value="Genomic_DNA"/>
</dbReference>
<dbReference type="RefSeq" id="WP_342881591.1">
    <property type="nucleotide sequence ID" value="NZ_JBBMQS010000005.1"/>
</dbReference>
<feature type="signal peptide" evidence="1">
    <location>
        <begin position="1"/>
        <end position="24"/>
    </location>
</feature>
<comment type="caution">
    <text evidence="2">The sequence shown here is derived from an EMBL/GenBank/DDBJ whole genome shotgun (WGS) entry which is preliminary data.</text>
</comment>
<gene>
    <name evidence="2" type="ORF">WNY77_09690</name>
</gene>
<protein>
    <recommendedName>
        <fullName evidence="4">Porin domain-containing protein</fullName>
    </recommendedName>
</protein>
<sequence length="399" mass="45199">MDLVVLRALVVCLSFSLSTFLANAATPNPLEFSGFARVIMGYLDDENAEYVGYDNSISIDQQSLLGFQADYRLSEEIAFTGQAVGYTDDQRSSGLEWLYLTYTPNSALQVKLGRQRIPFFNHSDSLDVGFAYPWLTLPQQVYDTAFFSTFDGVLANYQFTLNDWQISYEGYWGRFDDEIHLDSQDLDTQVIGLFGVNASVSYRNFNLRGSYGQGDIDIEQDEATQFAQLLRQFGFTNNADWLNANGLLQFYQLSANYEDLDYFLRSEVTKMTGAGGLFADIDSFYISAGYNFYPYTVYISYGKKGLHFEHLANEIPFGVSPELDLLAATYLGILDFFPDDESKGTKIGIRWDWQYNVALKAEMTFVEANNAISNDYAVRDLGGFDGHAVLYQFGLEWVF</sequence>
<reference evidence="2 3" key="1">
    <citation type="submission" date="2024-03" db="EMBL/GenBank/DDBJ databases">
        <title>Community enrichment and isolation of bacterial strains for fucoidan degradation.</title>
        <authorList>
            <person name="Sichert A."/>
        </authorList>
    </citation>
    <scope>NUCLEOTIDE SEQUENCE [LARGE SCALE GENOMIC DNA]</scope>
    <source>
        <strain evidence="2 3">AS12</strain>
    </source>
</reference>
<evidence type="ECO:0000256" key="1">
    <source>
        <dbReference type="SAM" id="SignalP"/>
    </source>
</evidence>
<feature type="chain" id="PRO_5045492125" description="Porin domain-containing protein" evidence="1">
    <location>
        <begin position="25"/>
        <end position="399"/>
    </location>
</feature>
<evidence type="ECO:0008006" key="4">
    <source>
        <dbReference type="Google" id="ProtNLM"/>
    </source>
</evidence>
<keyword evidence="3" id="KW-1185">Reference proteome</keyword>
<evidence type="ECO:0000313" key="3">
    <source>
        <dbReference type="Proteomes" id="UP001461163"/>
    </source>
</evidence>
<proteinExistence type="predicted"/>
<evidence type="ECO:0000313" key="2">
    <source>
        <dbReference type="EMBL" id="MEM5497663.1"/>
    </source>
</evidence>
<dbReference type="SUPFAM" id="SSF56935">
    <property type="entry name" value="Porins"/>
    <property type="match status" value="1"/>
</dbReference>
<name>A0ABU9SUV6_9ALTE</name>
<organism evidence="2 3">
    <name type="scientific">Paraglaciecola mesophila</name>
    <dbReference type="NCBI Taxonomy" id="197222"/>
    <lineage>
        <taxon>Bacteria</taxon>
        <taxon>Pseudomonadati</taxon>
        <taxon>Pseudomonadota</taxon>
        <taxon>Gammaproteobacteria</taxon>
        <taxon>Alteromonadales</taxon>
        <taxon>Alteromonadaceae</taxon>
        <taxon>Paraglaciecola</taxon>
    </lineage>
</organism>
<keyword evidence="1" id="KW-0732">Signal</keyword>
<accession>A0ABU9SUV6</accession>